<dbReference type="AlphaFoldDB" id="A3IMX1"/>
<protein>
    <submittedName>
        <fullName evidence="1">Uncharacterized protein</fullName>
    </submittedName>
</protein>
<gene>
    <name evidence="1" type="ORF">CY0110_24976</name>
</gene>
<proteinExistence type="predicted"/>
<dbReference type="RefSeq" id="WP_008274732.1">
    <property type="nucleotide sequence ID" value="NZ_AAXW01000008.1"/>
</dbReference>
<evidence type="ECO:0000313" key="2">
    <source>
        <dbReference type="Proteomes" id="UP000003781"/>
    </source>
</evidence>
<dbReference type="Proteomes" id="UP000003781">
    <property type="component" value="Unassembled WGS sequence"/>
</dbReference>
<name>A3IMX1_9CHRO</name>
<sequence>MASNVLGPQSLQLLLSILLPRGCRLSLVSDNTYRINCPDYEIAHVVWENRINCIYPLLGPGEVLEVVASDYYARSYPKPS</sequence>
<dbReference type="EMBL" id="AAXW01000008">
    <property type="protein sequence ID" value="EAZ92224.1"/>
    <property type="molecule type" value="Genomic_DNA"/>
</dbReference>
<dbReference type="eggNOG" id="ENOG50320Q2">
    <property type="taxonomic scope" value="Bacteria"/>
</dbReference>
<reference evidence="1 2" key="1">
    <citation type="submission" date="2007-03" db="EMBL/GenBank/DDBJ databases">
        <authorList>
            <person name="Stal L."/>
            <person name="Ferriera S."/>
            <person name="Johnson J."/>
            <person name="Kravitz S."/>
            <person name="Beeson K."/>
            <person name="Sutton G."/>
            <person name="Rogers Y.-H."/>
            <person name="Friedman R."/>
            <person name="Frazier M."/>
            <person name="Venter J.C."/>
        </authorList>
    </citation>
    <scope>NUCLEOTIDE SEQUENCE [LARGE SCALE GENOMIC DNA]</scope>
    <source>
        <strain evidence="1 2">CCY0110</strain>
    </source>
</reference>
<accession>A3IMX1</accession>
<dbReference type="OrthoDB" id="427972at2"/>
<keyword evidence="2" id="KW-1185">Reference proteome</keyword>
<organism evidence="1 2">
    <name type="scientific">Crocosphaera chwakensis CCY0110</name>
    <dbReference type="NCBI Taxonomy" id="391612"/>
    <lineage>
        <taxon>Bacteria</taxon>
        <taxon>Bacillati</taxon>
        <taxon>Cyanobacteriota</taxon>
        <taxon>Cyanophyceae</taxon>
        <taxon>Oscillatoriophycideae</taxon>
        <taxon>Chroococcales</taxon>
        <taxon>Aphanothecaceae</taxon>
        <taxon>Crocosphaera</taxon>
        <taxon>Crocosphaera chwakensis</taxon>
    </lineage>
</organism>
<evidence type="ECO:0000313" key="1">
    <source>
        <dbReference type="EMBL" id="EAZ92224.1"/>
    </source>
</evidence>
<comment type="caution">
    <text evidence="1">The sequence shown here is derived from an EMBL/GenBank/DDBJ whole genome shotgun (WGS) entry which is preliminary data.</text>
</comment>